<evidence type="ECO:0000313" key="1">
    <source>
        <dbReference type="EMBL" id="VFQ96798.1"/>
    </source>
</evidence>
<dbReference type="Proteomes" id="UP000595140">
    <property type="component" value="Unassembled WGS sequence"/>
</dbReference>
<dbReference type="AlphaFoldDB" id="A0A484N986"/>
<keyword evidence="2" id="KW-1185">Reference proteome</keyword>
<sequence length="88" mass="9817">MPGLGFRNEGCGKSDSKICIIHLSAHSLAEIDHRKPTSGDGRTDHCNLLVYSMVHQGVEAMEKTPRRHLHSHNFTDTITCRKVHINTA</sequence>
<gene>
    <name evidence="1" type="ORF">CCAM_LOCUS38574</name>
</gene>
<proteinExistence type="predicted"/>
<dbReference type="EMBL" id="OOIL02006271">
    <property type="protein sequence ID" value="VFQ96798.1"/>
    <property type="molecule type" value="Genomic_DNA"/>
</dbReference>
<evidence type="ECO:0000313" key="2">
    <source>
        <dbReference type="Proteomes" id="UP000595140"/>
    </source>
</evidence>
<organism evidence="1 2">
    <name type="scientific">Cuscuta campestris</name>
    <dbReference type="NCBI Taxonomy" id="132261"/>
    <lineage>
        <taxon>Eukaryota</taxon>
        <taxon>Viridiplantae</taxon>
        <taxon>Streptophyta</taxon>
        <taxon>Embryophyta</taxon>
        <taxon>Tracheophyta</taxon>
        <taxon>Spermatophyta</taxon>
        <taxon>Magnoliopsida</taxon>
        <taxon>eudicotyledons</taxon>
        <taxon>Gunneridae</taxon>
        <taxon>Pentapetalae</taxon>
        <taxon>asterids</taxon>
        <taxon>lamiids</taxon>
        <taxon>Solanales</taxon>
        <taxon>Convolvulaceae</taxon>
        <taxon>Cuscuteae</taxon>
        <taxon>Cuscuta</taxon>
        <taxon>Cuscuta subgen. Grammica</taxon>
        <taxon>Cuscuta sect. Cleistogrammica</taxon>
    </lineage>
</organism>
<protein>
    <submittedName>
        <fullName evidence="1">Uncharacterized protein</fullName>
    </submittedName>
</protein>
<reference evidence="1 2" key="1">
    <citation type="submission" date="2018-04" db="EMBL/GenBank/DDBJ databases">
        <authorList>
            <person name="Vogel A."/>
        </authorList>
    </citation>
    <scope>NUCLEOTIDE SEQUENCE [LARGE SCALE GENOMIC DNA]</scope>
</reference>
<accession>A0A484N986</accession>
<name>A0A484N986_9ASTE</name>